<protein>
    <submittedName>
        <fullName evidence="1">HNH endonuclease</fullName>
    </submittedName>
</protein>
<sequence>MWNSAKGLRDELTAQLALMALGIRACMYCGGCLSTGIDHFEPLTQAPLRAFDWLNHLLACAHCNSHQKRDLFPRDEQGRPLLIDPSSEDPDDHLELMLATGTYEALTPRGEATIDVFGLNRDDLVRSRRYAVIRTASMLRDRSRLLQEGDTERAGEVLVSLLGQPFAGVLHAMLRYRDLPGAALVLGGQQVVDMLADPTLHL</sequence>
<keyword evidence="1" id="KW-0378">Hydrolase</keyword>
<evidence type="ECO:0000313" key="2">
    <source>
        <dbReference type="Proteomes" id="UP001589870"/>
    </source>
</evidence>
<dbReference type="RefSeq" id="WP_394303732.1">
    <property type="nucleotide sequence ID" value="NZ_JBHMQT010000058.1"/>
</dbReference>
<dbReference type="CDD" id="cd00085">
    <property type="entry name" value="HNHc"/>
    <property type="match status" value="1"/>
</dbReference>
<dbReference type="EMBL" id="JBHMQT010000058">
    <property type="protein sequence ID" value="MFC0865718.1"/>
    <property type="molecule type" value="Genomic_DNA"/>
</dbReference>
<comment type="caution">
    <text evidence="1">The sequence shown here is derived from an EMBL/GenBank/DDBJ whole genome shotgun (WGS) entry which is preliminary data.</text>
</comment>
<reference evidence="1 2" key="1">
    <citation type="submission" date="2024-09" db="EMBL/GenBank/DDBJ databases">
        <authorList>
            <person name="Sun Q."/>
            <person name="Mori K."/>
        </authorList>
    </citation>
    <scope>NUCLEOTIDE SEQUENCE [LARGE SCALE GENOMIC DNA]</scope>
    <source>
        <strain evidence="1 2">TBRC 1851</strain>
    </source>
</reference>
<keyword evidence="1" id="KW-0255">Endonuclease</keyword>
<evidence type="ECO:0000313" key="1">
    <source>
        <dbReference type="EMBL" id="MFC0865718.1"/>
    </source>
</evidence>
<dbReference type="GO" id="GO:0004519">
    <property type="term" value="F:endonuclease activity"/>
    <property type="evidence" value="ECO:0007669"/>
    <property type="project" value="UniProtKB-KW"/>
</dbReference>
<gene>
    <name evidence="1" type="ORF">ACFHYQ_25810</name>
</gene>
<dbReference type="InterPro" id="IPR003615">
    <property type="entry name" value="HNH_nuc"/>
</dbReference>
<accession>A0ABV6UC34</accession>
<dbReference type="Gene3D" id="1.10.30.50">
    <property type="match status" value="1"/>
</dbReference>
<dbReference type="Proteomes" id="UP001589870">
    <property type="component" value="Unassembled WGS sequence"/>
</dbReference>
<proteinExistence type="predicted"/>
<name>A0ABV6UC34_9ACTN</name>
<organism evidence="1 2">
    <name type="scientific">Sphaerimonospora cavernae</name>
    <dbReference type="NCBI Taxonomy" id="1740611"/>
    <lineage>
        <taxon>Bacteria</taxon>
        <taxon>Bacillati</taxon>
        <taxon>Actinomycetota</taxon>
        <taxon>Actinomycetes</taxon>
        <taxon>Streptosporangiales</taxon>
        <taxon>Streptosporangiaceae</taxon>
        <taxon>Sphaerimonospora</taxon>
    </lineage>
</organism>
<keyword evidence="2" id="KW-1185">Reference proteome</keyword>
<keyword evidence="1" id="KW-0540">Nuclease</keyword>